<keyword evidence="2" id="KW-1185">Reference proteome</keyword>
<dbReference type="EMBL" id="LGTC01000001">
    <property type="protein sequence ID" value="KNY27297.1"/>
    <property type="molecule type" value="Genomic_DNA"/>
</dbReference>
<sequence>MSTDEKNNNLEEALEVSSDIMEKKQNWAGFVETTVVNFFVECKLEKLNIEDGRGNKAKLARQKDDTIKVEYTSTTTL</sequence>
<dbReference type="eggNOG" id="ENOG503359C">
    <property type="taxonomic scope" value="Bacteria"/>
</dbReference>
<protein>
    <submittedName>
        <fullName evidence="1">Uncharacterized protein</fullName>
    </submittedName>
</protein>
<comment type="caution">
    <text evidence="1">The sequence shown here is derived from an EMBL/GenBank/DDBJ whole genome shotgun (WGS) entry which is preliminary data.</text>
</comment>
<reference evidence="2" key="1">
    <citation type="submission" date="2015-07" db="EMBL/GenBank/DDBJ databases">
        <title>Near-Complete Genome Sequence of the Cellulolytic Bacterium Bacteroides (Pseudobacteroides) cellulosolvens ATCC 35603.</title>
        <authorList>
            <person name="Dassa B."/>
            <person name="Utturkar S.M."/>
            <person name="Klingeman D.M."/>
            <person name="Hurt R.A."/>
            <person name="Keller M."/>
            <person name="Xu J."/>
            <person name="Reddy Y.H.K."/>
            <person name="Borovok I."/>
            <person name="Grinberg I.R."/>
            <person name="Lamed R."/>
            <person name="Zhivin O."/>
            <person name="Bayer E.A."/>
            <person name="Brown S.D."/>
        </authorList>
    </citation>
    <scope>NUCLEOTIDE SEQUENCE [LARGE SCALE GENOMIC DNA]</scope>
    <source>
        <strain evidence="2">DSM 2933</strain>
    </source>
</reference>
<proteinExistence type="predicted"/>
<evidence type="ECO:0000313" key="2">
    <source>
        <dbReference type="Proteomes" id="UP000036923"/>
    </source>
</evidence>
<dbReference type="RefSeq" id="WP_036942587.1">
    <property type="nucleotide sequence ID" value="NZ_JQKC01000019.1"/>
</dbReference>
<dbReference type="OrthoDB" id="2086437at2"/>
<dbReference type="Proteomes" id="UP000036923">
    <property type="component" value="Unassembled WGS sequence"/>
</dbReference>
<dbReference type="AlphaFoldDB" id="A0A0L6JPJ4"/>
<accession>A0A0L6JPJ4</accession>
<evidence type="ECO:0000313" key="1">
    <source>
        <dbReference type="EMBL" id="KNY27297.1"/>
    </source>
</evidence>
<name>A0A0L6JPJ4_9FIRM</name>
<organism evidence="1 2">
    <name type="scientific">Pseudobacteroides cellulosolvens ATCC 35603 = DSM 2933</name>
    <dbReference type="NCBI Taxonomy" id="398512"/>
    <lineage>
        <taxon>Bacteria</taxon>
        <taxon>Bacillati</taxon>
        <taxon>Bacillota</taxon>
        <taxon>Clostridia</taxon>
        <taxon>Eubacteriales</taxon>
        <taxon>Oscillospiraceae</taxon>
        <taxon>Pseudobacteroides</taxon>
    </lineage>
</organism>
<gene>
    <name evidence="1" type="ORF">Bccel_2568</name>
</gene>